<evidence type="ECO:0000256" key="3">
    <source>
        <dbReference type="ARBA" id="ARBA00022741"/>
    </source>
</evidence>
<dbReference type="SUPFAM" id="SSF53613">
    <property type="entry name" value="Ribokinase-like"/>
    <property type="match status" value="1"/>
</dbReference>
<evidence type="ECO:0000256" key="6">
    <source>
        <dbReference type="RuleBase" id="RU003704"/>
    </source>
</evidence>
<dbReference type="InterPro" id="IPR011611">
    <property type="entry name" value="PfkB_dom"/>
</dbReference>
<dbReference type="GO" id="GO:0006000">
    <property type="term" value="P:fructose metabolic process"/>
    <property type="evidence" value="ECO:0007669"/>
    <property type="project" value="UniProtKB-ARBA"/>
</dbReference>
<dbReference type="InterPro" id="IPR050306">
    <property type="entry name" value="PfkB_Carbo_kinase"/>
</dbReference>
<comment type="caution">
    <text evidence="8">The sequence shown here is derived from an EMBL/GenBank/DDBJ whole genome shotgun (WGS) entry which is preliminary data.</text>
</comment>
<dbReference type="Proteomes" id="UP000572635">
    <property type="component" value="Unassembled WGS sequence"/>
</dbReference>
<keyword evidence="2 6" id="KW-0808">Transferase</keyword>
<evidence type="ECO:0000256" key="2">
    <source>
        <dbReference type="ARBA" id="ARBA00022679"/>
    </source>
</evidence>
<comment type="similarity">
    <text evidence="1 6">Belongs to the carbohydrate kinase PfkB family.</text>
</comment>
<keyword evidence="3" id="KW-0547">Nucleotide-binding</keyword>
<keyword evidence="4 6" id="KW-0418">Kinase</keyword>
<evidence type="ECO:0000313" key="9">
    <source>
        <dbReference type="Proteomes" id="UP000572635"/>
    </source>
</evidence>
<protein>
    <submittedName>
        <fullName evidence="8">Fructokinase</fullName>
        <ecNumber evidence="8">2.7.1.4</ecNumber>
    </submittedName>
</protein>
<dbReference type="PRINTS" id="PR00990">
    <property type="entry name" value="RIBOKINASE"/>
</dbReference>
<dbReference type="RefSeq" id="WP_184388047.1">
    <property type="nucleotide sequence ID" value="NZ_BAAAJD010000066.1"/>
</dbReference>
<dbReference type="Pfam" id="PF00294">
    <property type="entry name" value="PfkB"/>
    <property type="match status" value="1"/>
</dbReference>
<evidence type="ECO:0000313" key="8">
    <source>
        <dbReference type="EMBL" id="MBB5430278.1"/>
    </source>
</evidence>
<sequence length="313" mass="32009">MVIVCGEALVDMIPGERPGDWRALPGGGAANAAVALNRLGTAAPLLCRLSGDHFGRMLRAHLAGNGVDLGLAVDAAEPTTLAFVSFDDAGSAEYAFYLEGTADWQWSPEELPGDTAGACVHAGTLAAVLDPGAAVLRSWLQARRAETVVSYDVNVRPSVLPDREAYRASARAWCDVAHILKASADDLAWLYPDRDPVQAARALQEEHGLALAVVTLGAEGAVALLPGEPPLRAGAPAVQVVDTVGAGDAFIGAVLADLDAKGLLAGPAALAGLDAATAADTLEFAAAAAALACTRAGAAPPTREEVERLRKGD</sequence>
<keyword evidence="9" id="KW-1185">Reference proteome</keyword>
<dbReference type="AlphaFoldDB" id="A0A7W8QIB2"/>
<accession>A0A7W8QIB2</accession>
<dbReference type="PANTHER" id="PTHR43085">
    <property type="entry name" value="HEXOKINASE FAMILY MEMBER"/>
    <property type="match status" value="1"/>
</dbReference>
<dbReference type="PANTHER" id="PTHR43085:SF1">
    <property type="entry name" value="PSEUDOURIDINE KINASE-RELATED"/>
    <property type="match status" value="1"/>
</dbReference>
<dbReference type="GO" id="GO:0008865">
    <property type="term" value="F:fructokinase activity"/>
    <property type="evidence" value="ECO:0007669"/>
    <property type="project" value="UniProtKB-EC"/>
</dbReference>
<evidence type="ECO:0000256" key="4">
    <source>
        <dbReference type="ARBA" id="ARBA00022777"/>
    </source>
</evidence>
<reference evidence="8 9" key="1">
    <citation type="submission" date="2020-08" db="EMBL/GenBank/DDBJ databases">
        <title>Sequencing the genomes of 1000 actinobacteria strains.</title>
        <authorList>
            <person name="Klenk H.-P."/>
        </authorList>
    </citation>
    <scope>NUCLEOTIDE SEQUENCE [LARGE SCALE GENOMIC DNA]</scope>
    <source>
        <strain evidence="8 9">DSM 44551</strain>
    </source>
</reference>
<gene>
    <name evidence="8" type="ORF">HDA36_000362</name>
</gene>
<dbReference type="Gene3D" id="3.40.1190.20">
    <property type="match status" value="1"/>
</dbReference>
<evidence type="ECO:0000256" key="1">
    <source>
        <dbReference type="ARBA" id="ARBA00010688"/>
    </source>
</evidence>
<evidence type="ECO:0000259" key="7">
    <source>
        <dbReference type="Pfam" id="PF00294"/>
    </source>
</evidence>
<dbReference type="EC" id="2.7.1.4" evidence="8"/>
<name>A0A7W8QIB2_9ACTN</name>
<feature type="domain" description="Carbohydrate kinase PfkB" evidence="7">
    <location>
        <begin position="17"/>
        <end position="301"/>
    </location>
</feature>
<dbReference type="GO" id="GO:0005524">
    <property type="term" value="F:ATP binding"/>
    <property type="evidence" value="ECO:0007669"/>
    <property type="project" value="UniProtKB-KW"/>
</dbReference>
<dbReference type="InterPro" id="IPR002139">
    <property type="entry name" value="Ribo/fructo_kinase"/>
</dbReference>
<proteinExistence type="inferred from homology"/>
<dbReference type="EMBL" id="JACHDB010000001">
    <property type="protein sequence ID" value="MBB5430278.1"/>
    <property type="molecule type" value="Genomic_DNA"/>
</dbReference>
<organism evidence="8 9">
    <name type="scientific">Nocardiopsis composta</name>
    <dbReference type="NCBI Taxonomy" id="157465"/>
    <lineage>
        <taxon>Bacteria</taxon>
        <taxon>Bacillati</taxon>
        <taxon>Actinomycetota</taxon>
        <taxon>Actinomycetes</taxon>
        <taxon>Streptosporangiales</taxon>
        <taxon>Nocardiopsidaceae</taxon>
        <taxon>Nocardiopsis</taxon>
    </lineage>
</organism>
<evidence type="ECO:0000256" key="5">
    <source>
        <dbReference type="ARBA" id="ARBA00022840"/>
    </source>
</evidence>
<dbReference type="InterPro" id="IPR002173">
    <property type="entry name" value="Carboh/pur_kinase_PfkB_CS"/>
</dbReference>
<dbReference type="PROSITE" id="PS00584">
    <property type="entry name" value="PFKB_KINASES_2"/>
    <property type="match status" value="1"/>
</dbReference>
<keyword evidence="5" id="KW-0067">ATP-binding</keyword>
<dbReference type="InterPro" id="IPR029056">
    <property type="entry name" value="Ribokinase-like"/>
</dbReference>